<dbReference type="UniPathway" id="UPA00164"/>
<keyword evidence="7" id="KW-0808">Transferase</keyword>
<dbReference type="InterPro" id="IPR011009">
    <property type="entry name" value="Kinase-like_dom_sf"/>
</dbReference>
<keyword evidence="12" id="KW-0119">Carbohydrate metabolism</keyword>
<evidence type="ECO:0000256" key="6">
    <source>
        <dbReference type="ARBA" id="ARBA00022600"/>
    </source>
</evidence>
<dbReference type="Proteomes" id="UP000198875">
    <property type="component" value="Unassembled WGS sequence"/>
</dbReference>
<evidence type="ECO:0000256" key="12">
    <source>
        <dbReference type="ARBA" id="ARBA00023277"/>
    </source>
</evidence>
<dbReference type="GO" id="GO:0005524">
    <property type="term" value="F:ATP binding"/>
    <property type="evidence" value="ECO:0007669"/>
    <property type="project" value="UniProtKB-KW"/>
</dbReference>
<keyword evidence="10" id="KW-0067">ATP-binding</keyword>
<organism evidence="16 17">
    <name type="scientific">Mycobacterium bohemicum DSM 44277</name>
    <dbReference type="NCBI Taxonomy" id="1236609"/>
    <lineage>
        <taxon>Bacteria</taxon>
        <taxon>Bacillati</taxon>
        <taxon>Actinomycetota</taxon>
        <taxon>Actinomycetes</taxon>
        <taxon>Mycobacteriales</taxon>
        <taxon>Mycobacteriaceae</taxon>
        <taxon>Mycobacterium</taxon>
    </lineage>
</organism>
<sequence length="454" mass="49117">MTVTAGLAANLPWSDWLPQQRWYAGRNRQLSAAGAGVVVPLRQDLDLVLVDAEYSSGPSERYQVIVGWDSAPVSEYSTVATIGAADDRTGFDALYDADAPQFLLSLIDSSAVREEAGNRLTFTKEPDATLPLEAMPHVSDAEQSNTSVIFDRRAIFKVFRRVSGGINPDIELNRVLARAGNPHVARLLGTYQMAPPDGGPDAEAWPLGMVTEFASNAAEGWAMASASVRDLFAEGDLYAYEVGGDFAAEANRLGEAVASVHATLAEQLGTAQTPFPVDTVLGRLSKTVASVPQLEDYAANIEERFSKLQGETITVQRVHGDLHLGQVLRTPESWLLIDFEGEPGQPLEERRAPDSPLRDVAGVLRSFEYAAYGPLADQAGDKQLAARAREWVERNSAAFCDGYAAVSGTDPRDSAEVLAAYELDKAVYEAGYEARHRPGWLPIPLRSIARLTAV</sequence>
<evidence type="ECO:0000256" key="2">
    <source>
        <dbReference type="ARBA" id="ARBA00006219"/>
    </source>
</evidence>
<protein>
    <recommendedName>
        <fullName evidence="5">Maltokinase</fullName>
        <ecNumber evidence="4">2.7.1.175</ecNumber>
    </recommendedName>
    <alternativeName>
        <fullName evidence="13">Maltose-1-phosphate synthase</fullName>
    </alternativeName>
</protein>
<dbReference type="GO" id="GO:0005992">
    <property type="term" value="P:trehalose biosynthetic process"/>
    <property type="evidence" value="ECO:0007669"/>
    <property type="project" value="UniProtKB-ARBA"/>
</dbReference>
<evidence type="ECO:0000256" key="10">
    <source>
        <dbReference type="ARBA" id="ARBA00022840"/>
    </source>
</evidence>
<evidence type="ECO:0000256" key="14">
    <source>
        <dbReference type="ARBA" id="ARBA00049067"/>
    </source>
</evidence>
<evidence type="ECO:0000259" key="15">
    <source>
        <dbReference type="Pfam" id="PF18085"/>
    </source>
</evidence>
<dbReference type="Pfam" id="PF18085">
    <property type="entry name" value="Mak_N_cap"/>
    <property type="match status" value="1"/>
</dbReference>
<dbReference type="RefSeq" id="WP_085179615.1">
    <property type="nucleotide sequence ID" value="NZ_CSTD01000005.1"/>
</dbReference>
<comment type="similarity">
    <text evidence="2">Belongs to the aminoglycoside phosphotransferase family.</text>
</comment>
<reference evidence="16 17" key="1">
    <citation type="submission" date="2015-03" db="EMBL/GenBank/DDBJ databases">
        <authorList>
            <person name="Murphy D."/>
        </authorList>
    </citation>
    <scope>NUCLEOTIDE SEQUENCE [LARGE SCALE GENOMIC DNA]</scope>
    <source>
        <strain evidence="16 17">DSM 44277</strain>
    </source>
</reference>
<evidence type="ECO:0000256" key="3">
    <source>
        <dbReference type="ARBA" id="ARBA00011245"/>
    </source>
</evidence>
<evidence type="ECO:0000256" key="7">
    <source>
        <dbReference type="ARBA" id="ARBA00022679"/>
    </source>
</evidence>
<evidence type="ECO:0000313" key="17">
    <source>
        <dbReference type="Proteomes" id="UP000198875"/>
    </source>
</evidence>
<evidence type="ECO:0000256" key="11">
    <source>
        <dbReference type="ARBA" id="ARBA00023056"/>
    </source>
</evidence>
<evidence type="ECO:0000313" key="16">
    <source>
        <dbReference type="EMBL" id="CPR12954.1"/>
    </source>
</evidence>
<dbReference type="OrthoDB" id="3787729at2"/>
<feature type="domain" description="Maltokinase N-terminal cap" evidence="15">
    <location>
        <begin position="16"/>
        <end position="96"/>
    </location>
</feature>
<comment type="pathway">
    <text evidence="1">Glycan biosynthesis; glycogen biosynthesis.</text>
</comment>
<dbReference type="EC" id="2.7.1.175" evidence="4"/>
<dbReference type="Gene3D" id="3.90.1200.10">
    <property type="match status" value="1"/>
</dbReference>
<dbReference type="EMBL" id="CSTD01000005">
    <property type="protein sequence ID" value="CPR12954.1"/>
    <property type="molecule type" value="Genomic_DNA"/>
</dbReference>
<dbReference type="GO" id="GO:0005978">
    <property type="term" value="P:glycogen biosynthetic process"/>
    <property type="evidence" value="ECO:0007669"/>
    <property type="project" value="UniProtKB-UniPathway"/>
</dbReference>
<evidence type="ECO:0000256" key="9">
    <source>
        <dbReference type="ARBA" id="ARBA00022777"/>
    </source>
</evidence>
<name>A0A0U0WEC7_MYCBE</name>
<dbReference type="GO" id="GO:0046835">
    <property type="term" value="P:carbohydrate phosphorylation"/>
    <property type="evidence" value="ECO:0007669"/>
    <property type="project" value="UniProtKB-ARBA"/>
</dbReference>
<comment type="catalytic activity">
    <reaction evidence="14">
        <text>D-maltose + ATP = alpha-maltose 1-phosphate + ADP + H(+)</text>
        <dbReference type="Rhea" id="RHEA:31915"/>
        <dbReference type="ChEBI" id="CHEBI:15378"/>
        <dbReference type="ChEBI" id="CHEBI:17306"/>
        <dbReference type="ChEBI" id="CHEBI:30616"/>
        <dbReference type="ChEBI" id="CHEBI:63576"/>
        <dbReference type="ChEBI" id="CHEBI:456216"/>
        <dbReference type="EC" id="2.7.1.175"/>
    </reaction>
</comment>
<dbReference type="AlphaFoldDB" id="A0A0U0WEC7"/>
<gene>
    <name evidence="16" type="ORF">BN971_04261</name>
</gene>
<comment type="subunit">
    <text evidence="3">Monomer.</text>
</comment>
<dbReference type="InterPro" id="IPR040999">
    <property type="entry name" value="Mak_N_cap"/>
</dbReference>
<evidence type="ECO:0000256" key="13">
    <source>
        <dbReference type="ARBA" id="ARBA00031251"/>
    </source>
</evidence>
<evidence type="ECO:0000256" key="8">
    <source>
        <dbReference type="ARBA" id="ARBA00022741"/>
    </source>
</evidence>
<dbReference type="SUPFAM" id="SSF56112">
    <property type="entry name" value="Protein kinase-like (PK-like)"/>
    <property type="match status" value="1"/>
</dbReference>
<accession>A0A0U0WEC7</accession>
<evidence type="ECO:0000256" key="1">
    <source>
        <dbReference type="ARBA" id="ARBA00004964"/>
    </source>
</evidence>
<dbReference type="FunFam" id="3.90.1200.10:FF:000010">
    <property type="entry name" value="Maltokinase"/>
    <property type="match status" value="1"/>
</dbReference>
<keyword evidence="6" id="KW-0321">Glycogen metabolism</keyword>
<evidence type="ECO:0000256" key="5">
    <source>
        <dbReference type="ARBA" id="ARBA00013882"/>
    </source>
</evidence>
<keyword evidence="9 16" id="KW-0418">Kinase</keyword>
<dbReference type="GO" id="GO:0016301">
    <property type="term" value="F:kinase activity"/>
    <property type="evidence" value="ECO:0007669"/>
    <property type="project" value="UniProtKB-KW"/>
</dbReference>
<proteinExistence type="inferred from homology"/>
<keyword evidence="11" id="KW-0320">Glycogen biosynthesis</keyword>
<evidence type="ECO:0000256" key="4">
    <source>
        <dbReference type="ARBA" id="ARBA00011962"/>
    </source>
</evidence>
<keyword evidence="8" id="KW-0547">Nucleotide-binding</keyword>